<evidence type="ECO:0000313" key="3">
    <source>
        <dbReference type="Proteomes" id="UP000600080"/>
    </source>
</evidence>
<gene>
    <name evidence="2" type="ORF">GCM10012285_15190</name>
</gene>
<proteinExistence type="predicted"/>
<keyword evidence="1" id="KW-1133">Transmembrane helix</keyword>
<comment type="caution">
    <text evidence="2">The sequence shown here is derived from an EMBL/GenBank/DDBJ whole genome shotgun (WGS) entry which is preliminary data.</text>
</comment>
<evidence type="ECO:0008006" key="4">
    <source>
        <dbReference type="Google" id="ProtNLM"/>
    </source>
</evidence>
<evidence type="ECO:0000313" key="2">
    <source>
        <dbReference type="EMBL" id="GGN38776.1"/>
    </source>
</evidence>
<feature type="transmembrane region" description="Helical" evidence="1">
    <location>
        <begin position="244"/>
        <end position="263"/>
    </location>
</feature>
<keyword evidence="1" id="KW-0812">Transmembrane</keyword>
<feature type="transmembrane region" description="Helical" evidence="1">
    <location>
        <begin position="214"/>
        <end position="238"/>
    </location>
</feature>
<keyword evidence="3" id="KW-1185">Reference proteome</keyword>
<evidence type="ECO:0000256" key="1">
    <source>
        <dbReference type="SAM" id="Phobius"/>
    </source>
</evidence>
<reference evidence="3" key="1">
    <citation type="journal article" date="2019" name="Int. J. Syst. Evol. Microbiol.">
        <title>The Global Catalogue of Microorganisms (GCM) 10K type strain sequencing project: providing services to taxonomists for standard genome sequencing and annotation.</title>
        <authorList>
            <consortium name="The Broad Institute Genomics Platform"/>
            <consortium name="The Broad Institute Genome Sequencing Center for Infectious Disease"/>
            <person name="Wu L."/>
            <person name="Ma J."/>
        </authorList>
    </citation>
    <scope>NUCLEOTIDE SEQUENCE [LARGE SCALE GENOMIC DNA]</scope>
    <source>
        <strain evidence="3">CGMCC 4.7323</strain>
    </source>
</reference>
<protein>
    <recommendedName>
        <fullName evidence="4">Pentapeptide repeat-containing protein</fullName>
    </recommendedName>
</protein>
<dbReference type="Proteomes" id="UP000600080">
    <property type="component" value="Unassembled WGS sequence"/>
</dbReference>
<dbReference type="EMBL" id="BMND01000004">
    <property type="protein sequence ID" value="GGN38776.1"/>
    <property type="molecule type" value="Genomic_DNA"/>
</dbReference>
<keyword evidence="1" id="KW-0472">Membrane</keyword>
<accession>A0ABQ2J6H4</accession>
<sequence length="311" mass="32991">MLGSRLLDRGLLDGPLLGSGFLSGRLLNGSLLGSRFLNRGLLDSRVLSVRLLNGRLLDSRFLNRGLLNGPLWGHRLLNVRFRNRRLRNRGGSGGGVRRGRLRGVRRFVYGLGLRARAGHPLPDRPTAPERITVRGGGGLGLVLRRRVGGGAVPGGHCGPARRVSCGGGLGGGGGGMLTGRLGGARLRDPRRLRVALALGRGAYRPDRIDRTTGYVLPVVPVRSFVPLVAISVLVAVVVCTPLVGFGPAVLVLLPVLVLPLLWISGGLLRRRSEPTPIATVPAGRAVIGRRGGRSVHGLPRLERLSVVYALP</sequence>
<name>A0ABQ2J6H4_9ACTN</name>
<organism evidence="2 3">
    <name type="scientific">Streptomyces kronopolitis</name>
    <dbReference type="NCBI Taxonomy" id="1612435"/>
    <lineage>
        <taxon>Bacteria</taxon>
        <taxon>Bacillati</taxon>
        <taxon>Actinomycetota</taxon>
        <taxon>Actinomycetes</taxon>
        <taxon>Kitasatosporales</taxon>
        <taxon>Streptomycetaceae</taxon>
        <taxon>Streptomyces</taxon>
    </lineage>
</organism>